<proteinExistence type="predicted"/>
<evidence type="ECO:0000313" key="3">
    <source>
        <dbReference type="Proteomes" id="UP001295794"/>
    </source>
</evidence>
<dbReference type="EMBL" id="CAVNYO010000397">
    <property type="protein sequence ID" value="CAK5273620.1"/>
    <property type="molecule type" value="Genomic_DNA"/>
</dbReference>
<name>A0AAD2HF28_9AGAR</name>
<dbReference type="Proteomes" id="UP001295794">
    <property type="component" value="Unassembled WGS sequence"/>
</dbReference>
<gene>
    <name evidence="2" type="ORF">MYCIT1_LOCUS20200</name>
</gene>
<protein>
    <submittedName>
        <fullName evidence="2">Uncharacterized protein</fullName>
    </submittedName>
</protein>
<comment type="caution">
    <text evidence="2">The sequence shown here is derived from an EMBL/GenBank/DDBJ whole genome shotgun (WGS) entry which is preliminary data.</text>
</comment>
<reference evidence="2" key="1">
    <citation type="submission" date="2023-11" db="EMBL/GenBank/DDBJ databases">
        <authorList>
            <person name="De Vega J J."/>
            <person name="De Vega J J."/>
        </authorList>
    </citation>
    <scope>NUCLEOTIDE SEQUENCE</scope>
</reference>
<feature type="compositionally biased region" description="Basic and acidic residues" evidence="1">
    <location>
        <begin position="69"/>
        <end position="78"/>
    </location>
</feature>
<sequence>FSQRACFIAHLHGSSEHSAVPTKARQARGAGKTAHKTFTSREATAFLADQASCTHILPSAHPRDRGRKWREAPAGRFQ</sequence>
<feature type="non-terminal residue" evidence="2">
    <location>
        <position position="1"/>
    </location>
</feature>
<evidence type="ECO:0000256" key="1">
    <source>
        <dbReference type="SAM" id="MobiDB-lite"/>
    </source>
</evidence>
<keyword evidence="3" id="KW-1185">Reference proteome</keyword>
<accession>A0AAD2HF28</accession>
<feature type="non-terminal residue" evidence="2">
    <location>
        <position position="78"/>
    </location>
</feature>
<organism evidence="2 3">
    <name type="scientific">Mycena citricolor</name>
    <dbReference type="NCBI Taxonomy" id="2018698"/>
    <lineage>
        <taxon>Eukaryota</taxon>
        <taxon>Fungi</taxon>
        <taxon>Dikarya</taxon>
        <taxon>Basidiomycota</taxon>
        <taxon>Agaricomycotina</taxon>
        <taxon>Agaricomycetes</taxon>
        <taxon>Agaricomycetidae</taxon>
        <taxon>Agaricales</taxon>
        <taxon>Marasmiineae</taxon>
        <taxon>Mycenaceae</taxon>
        <taxon>Mycena</taxon>
    </lineage>
</organism>
<dbReference type="AlphaFoldDB" id="A0AAD2HF28"/>
<evidence type="ECO:0000313" key="2">
    <source>
        <dbReference type="EMBL" id="CAK5273620.1"/>
    </source>
</evidence>
<feature type="region of interest" description="Disordered" evidence="1">
    <location>
        <begin position="57"/>
        <end position="78"/>
    </location>
</feature>